<dbReference type="EMBL" id="CP021084">
    <property type="protein sequence ID" value="ASN83141.1"/>
    <property type="molecule type" value="Genomic_DNA"/>
</dbReference>
<keyword evidence="2" id="KW-0614">Plasmid</keyword>
<accession>A0A221T2Q3</accession>
<feature type="signal peptide" evidence="1">
    <location>
        <begin position="1"/>
        <end position="23"/>
    </location>
</feature>
<protein>
    <recommendedName>
        <fullName evidence="4">Lipoprotein</fullName>
    </recommendedName>
</protein>
<keyword evidence="3" id="KW-1185">Reference proteome</keyword>
<evidence type="ECO:0000313" key="3">
    <source>
        <dbReference type="Proteomes" id="UP000259030"/>
    </source>
</evidence>
<dbReference type="AlphaFoldDB" id="A0A221T2Q3"/>
<dbReference type="PROSITE" id="PS51257">
    <property type="entry name" value="PROKAR_LIPOPROTEIN"/>
    <property type="match status" value="1"/>
</dbReference>
<keyword evidence="1" id="KW-0732">Signal</keyword>
<gene>
    <name evidence="2" type="ORF">DFI_18240</name>
</gene>
<organism evidence="2 3">
    <name type="scientific">Deinococcus ficus</name>
    <dbReference type="NCBI Taxonomy" id="317577"/>
    <lineage>
        <taxon>Bacteria</taxon>
        <taxon>Thermotogati</taxon>
        <taxon>Deinococcota</taxon>
        <taxon>Deinococci</taxon>
        <taxon>Deinococcales</taxon>
        <taxon>Deinococcaceae</taxon>
        <taxon>Deinococcus</taxon>
    </lineage>
</organism>
<geneLocation type="plasmid" evidence="3">
    <name>pdfi3</name>
</geneLocation>
<evidence type="ECO:0008006" key="4">
    <source>
        <dbReference type="Google" id="ProtNLM"/>
    </source>
</evidence>
<dbReference type="KEGG" id="dfc:DFI_18240"/>
<dbReference type="RefSeq" id="WP_027464390.1">
    <property type="nucleotide sequence ID" value="NZ_CP021084.1"/>
</dbReference>
<feature type="chain" id="PRO_5011268861" description="Lipoprotein" evidence="1">
    <location>
        <begin position="24"/>
        <end position="185"/>
    </location>
</feature>
<dbReference type="Proteomes" id="UP000259030">
    <property type="component" value="Plasmid pDFI3"/>
</dbReference>
<reference evidence="2 3" key="1">
    <citation type="submission" date="2017-05" db="EMBL/GenBank/DDBJ databases">
        <title>The complete genome sequence of Deinococcus ficus isolated from the rhizosphere of the Ficus religiosa L. in Taiwan.</title>
        <authorList>
            <person name="Wu K.-M."/>
            <person name="Liao T.-L."/>
            <person name="Liu Y.-M."/>
            <person name="Young C.-C."/>
            <person name="Tsai S.-F."/>
        </authorList>
    </citation>
    <scope>NUCLEOTIDE SEQUENCE [LARGE SCALE GENOMIC DNA]</scope>
    <source>
        <strain evidence="2 3">CC-FR2-10</strain>
        <plasmid evidence="3">pdfi3</plasmid>
    </source>
</reference>
<proteinExistence type="predicted"/>
<evidence type="ECO:0000313" key="2">
    <source>
        <dbReference type="EMBL" id="ASN83141.1"/>
    </source>
</evidence>
<sequence length="185" mass="19808">MKPSLLTLLLLGSLLSSCGDKNAASKDILQAALPQDAGPACVPVDTTFIEVLDEGSYDLEMYSENLHARAADAGLLSVSDGTETSATGTTYPVKVVKHTPLFKDIIGKVNADQLCYGAFAKSVIDTFEVTDEGKGATAKVVRPVDREEWATDPVTTALGVRVPDSAREVRFKRDGDRWFASDAQN</sequence>
<name>A0A221T2Q3_9DEIO</name>
<evidence type="ECO:0000256" key="1">
    <source>
        <dbReference type="SAM" id="SignalP"/>
    </source>
</evidence>